<evidence type="ECO:0000256" key="1">
    <source>
        <dbReference type="ARBA" id="ARBA00004604"/>
    </source>
</evidence>
<dbReference type="Gene3D" id="3.40.50.300">
    <property type="entry name" value="P-loop containing nucleotide triphosphate hydrolases"/>
    <property type="match status" value="1"/>
</dbReference>
<evidence type="ECO:0000256" key="3">
    <source>
        <dbReference type="ARBA" id="ARBA00023242"/>
    </source>
</evidence>
<feature type="domain" description="UTP25 C-terminal" evidence="6">
    <location>
        <begin position="412"/>
        <end position="475"/>
    </location>
</feature>
<dbReference type="EMBL" id="UYRR01031631">
    <property type="protein sequence ID" value="VDK51590.1"/>
    <property type="molecule type" value="Genomic_DNA"/>
</dbReference>
<dbReference type="InterPro" id="IPR010678">
    <property type="entry name" value="UTP25"/>
</dbReference>
<dbReference type="OrthoDB" id="10264378at2759"/>
<dbReference type="Proteomes" id="UP000267096">
    <property type="component" value="Unassembled WGS sequence"/>
</dbReference>
<dbReference type="AlphaFoldDB" id="A0A3P6R8P2"/>
<gene>
    <name evidence="8" type="ORF">ASIM_LOCUS14137</name>
</gene>
<proteinExistence type="inferred from homology"/>
<evidence type="ECO:0000256" key="5">
    <source>
        <dbReference type="ARBA" id="ARBA00032325"/>
    </source>
</evidence>
<evidence type="ECO:0000313" key="8">
    <source>
        <dbReference type="EMBL" id="VDK51590.1"/>
    </source>
</evidence>
<dbReference type="SUPFAM" id="SSF52540">
    <property type="entry name" value="P-loop containing nucleoside triphosphate hydrolases"/>
    <property type="match status" value="1"/>
</dbReference>
<dbReference type="InterPro" id="IPR053940">
    <property type="entry name" value="UTP25_NTPase-like"/>
</dbReference>
<dbReference type="GO" id="GO:0032040">
    <property type="term" value="C:small-subunit processome"/>
    <property type="evidence" value="ECO:0007669"/>
    <property type="project" value="TreeGrafter"/>
</dbReference>
<feature type="domain" description="UTP25 C-terminal" evidence="6">
    <location>
        <begin position="336"/>
        <end position="410"/>
    </location>
</feature>
<reference evidence="8 9" key="1">
    <citation type="submission" date="2018-11" db="EMBL/GenBank/DDBJ databases">
        <authorList>
            <consortium name="Pathogen Informatics"/>
        </authorList>
    </citation>
    <scope>NUCLEOTIDE SEQUENCE [LARGE SCALE GENOMIC DNA]</scope>
</reference>
<evidence type="ECO:0000259" key="6">
    <source>
        <dbReference type="Pfam" id="PF06862"/>
    </source>
</evidence>
<keyword evidence="9" id="KW-1185">Reference proteome</keyword>
<protein>
    <recommendedName>
        <fullName evidence="4">U3 small nucleolar RNA-associated protein 25 homolog</fullName>
    </recommendedName>
    <alternativeName>
        <fullName evidence="5">UTP25 small subunit processor component</fullName>
    </alternativeName>
</protein>
<feature type="domain" description="UTP25 NTP hydrolase-like" evidence="7">
    <location>
        <begin position="67"/>
        <end position="324"/>
    </location>
</feature>
<dbReference type="PANTHER" id="PTHR12933">
    <property type="entry name" value="ORF PROTEIN-RELATED"/>
    <property type="match status" value="1"/>
</dbReference>
<dbReference type="Pfam" id="PF22916">
    <property type="entry name" value="UTP25_NTPase-like"/>
    <property type="match status" value="1"/>
</dbReference>
<evidence type="ECO:0000259" key="7">
    <source>
        <dbReference type="Pfam" id="PF22916"/>
    </source>
</evidence>
<dbReference type="PANTHER" id="PTHR12933:SF0">
    <property type="entry name" value="U3 SMALL NUCLEOLAR RNA-ASSOCIATED PROTEIN 25 HOMOLOG"/>
    <property type="match status" value="1"/>
</dbReference>
<dbReference type="GO" id="GO:0000462">
    <property type="term" value="P:maturation of SSU-rRNA from tricistronic rRNA transcript (SSU-rRNA, 5.8S rRNA, LSU-rRNA)"/>
    <property type="evidence" value="ECO:0007669"/>
    <property type="project" value="TreeGrafter"/>
</dbReference>
<comment type="subcellular location">
    <subcellularLocation>
        <location evidence="1">Nucleus</location>
        <location evidence="1">Nucleolus</location>
    </subcellularLocation>
</comment>
<organism evidence="8 9">
    <name type="scientific">Anisakis simplex</name>
    <name type="common">Herring worm</name>
    <dbReference type="NCBI Taxonomy" id="6269"/>
    <lineage>
        <taxon>Eukaryota</taxon>
        <taxon>Metazoa</taxon>
        <taxon>Ecdysozoa</taxon>
        <taxon>Nematoda</taxon>
        <taxon>Chromadorea</taxon>
        <taxon>Rhabditida</taxon>
        <taxon>Spirurina</taxon>
        <taxon>Ascaridomorpha</taxon>
        <taxon>Ascaridoidea</taxon>
        <taxon>Anisakidae</taxon>
        <taxon>Anisakis</taxon>
        <taxon>Anisakis simplex complex</taxon>
    </lineage>
</organism>
<evidence type="ECO:0000256" key="4">
    <source>
        <dbReference type="ARBA" id="ARBA00024421"/>
    </source>
</evidence>
<evidence type="ECO:0000313" key="9">
    <source>
        <dbReference type="Proteomes" id="UP000267096"/>
    </source>
</evidence>
<comment type="similarity">
    <text evidence="2">Belongs to the UTP25 family.</text>
</comment>
<dbReference type="GO" id="GO:0019843">
    <property type="term" value="F:rRNA binding"/>
    <property type="evidence" value="ECO:0007669"/>
    <property type="project" value="TreeGrafter"/>
</dbReference>
<evidence type="ECO:0000256" key="2">
    <source>
        <dbReference type="ARBA" id="ARBA00009223"/>
    </source>
</evidence>
<dbReference type="InterPro" id="IPR053939">
    <property type="entry name" value="UTP25_C"/>
</dbReference>
<dbReference type="GO" id="GO:0034511">
    <property type="term" value="F:U3 snoRNA binding"/>
    <property type="evidence" value="ECO:0007669"/>
    <property type="project" value="InterPro"/>
</dbReference>
<dbReference type="InterPro" id="IPR027417">
    <property type="entry name" value="P-loop_NTPase"/>
</dbReference>
<accession>A0A3P6R8P2</accession>
<keyword evidence="3" id="KW-0539">Nucleus</keyword>
<sequence>MGLLRYRKRLSEQSVDVDEQLQTPIESFDVPSKLIDNFNVANDGEMSKLQLQIYNVIGRYADLSLVTEGRQHEVLYCMHVLNHIIKTRNMVISNTRNLQELREKGTLTEDAIEMARDQGFSRCKALILCPMKKDAFRIVEYFKKLIFGDSTKPFVSNSQRFHDEFDDTGYRINAKREVEDEYRELMSGNLDDCFRIGVGIAKKSLKLYTSFDESDIIVASPLGLRTIVGDEEETNHQTDFLSSVEVVIIDKADIILMQNWEHLLHIMDSLHNRPEKLNVDISRVRQWALSEHTKFYRQTLLFSSMKLAECEALFALKCFNFAGFFSHFPQSTGILNCIDVPVYQQLHRLVVNSAEQQSDERFEYFRQKILCKCEQGTVIFIPSYFDFVRIRNLFKVDGESFVQLNEYAKQGKGIKSLVFYQPPSNPQFYSQFINMTAQDHPVQVTIIHNKFDSIRMSNIFGDQMYSQISNSPKNVILLMSQ</sequence>
<dbReference type="Pfam" id="PF06862">
    <property type="entry name" value="Utp25_C"/>
    <property type="match status" value="2"/>
</dbReference>
<name>A0A3P6R8P2_ANISI</name>